<dbReference type="SUPFAM" id="SSF103473">
    <property type="entry name" value="MFS general substrate transporter"/>
    <property type="match status" value="1"/>
</dbReference>
<gene>
    <name evidence="8" type="ORF">BO88DRAFT_469072</name>
</gene>
<feature type="transmembrane region" description="Helical" evidence="6">
    <location>
        <begin position="59"/>
        <end position="84"/>
    </location>
</feature>
<dbReference type="Pfam" id="PF07690">
    <property type="entry name" value="MFS_1"/>
    <property type="match status" value="1"/>
</dbReference>
<feature type="region of interest" description="Disordered" evidence="5">
    <location>
        <begin position="1"/>
        <end position="47"/>
    </location>
</feature>
<keyword evidence="4 6" id="KW-0472">Membrane</keyword>
<evidence type="ECO:0000313" key="8">
    <source>
        <dbReference type="EMBL" id="PYH66641.1"/>
    </source>
</evidence>
<dbReference type="GO" id="GO:0005886">
    <property type="term" value="C:plasma membrane"/>
    <property type="evidence" value="ECO:0007669"/>
    <property type="project" value="TreeGrafter"/>
</dbReference>
<feature type="transmembrane region" description="Helical" evidence="6">
    <location>
        <begin position="436"/>
        <end position="462"/>
    </location>
</feature>
<evidence type="ECO:0000256" key="4">
    <source>
        <dbReference type="ARBA" id="ARBA00023136"/>
    </source>
</evidence>
<feature type="transmembrane region" description="Helical" evidence="6">
    <location>
        <begin position="96"/>
        <end position="115"/>
    </location>
</feature>
<dbReference type="GeneID" id="37216191"/>
<dbReference type="EMBL" id="KZ821633">
    <property type="protein sequence ID" value="PYH66641.1"/>
    <property type="molecule type" value="Genomic_DNA"/>
</dbReference>
<feature type="domain" description="Major facilitator superfamily (MFS) profile" evidence="7">
    <location>
        <begin position="58"/>
        <end position="469"/>
    </location>
</feature>
<dbReference type="InterPro" id="IPR020846">
    <property type="entry name" value="MFS_dom"/>
</dbReference>
<evidence type="ECO:0000256" key="2">
    <source>
        <dbReference type="ARBA" id="ARBA00022692"/>
    </source>
</evidence>
<feature type="transmembrane region" description="Helical" evidence="6">
    <location>
        <begin position="284"/>
        <end position="304"/>
    </location>
</feature>
<keyword evidence="3 6" id="KW-1133">Transmembrane helix</keyword>
<dbReference type="InterPro" id="IPR011701">
    <property type="entry name" value="MFS"/>
</dbReference>
<feature type="transmembrane region" description="Helical" evidence="6">
    <location>
        <begin position="324"/>
        <end position="342"/>
    </location>
</feature>
<organism evidence="8 9">
    <name type="scientific">Aspergillus vadensis (strain CBS 113365 / IMI 142717 / IBT 24658)</name>
    <dbReference type="NCBI Taxonomy" id="1448311"/>
    <lineage>
        <taxon>Eukaryota</taxon>
        <taxon>Fungi</taxon>
        <taxon>Dikarya</taxon>
        <taxon>Ascomycota</taxon>
        <taxon>Pezizomycotina</taxon>
        <taxon>Eurotiomycetes</taxon>
        <taxon>Eurotiomycetidae</taxon>
        <taxon>Eurotiales</taxon>
        <taxon>Aspergillaceae</taxon>
        <taxon>Aspergillus</taxon>
        <taxon>Aspergillus subgen. Circumdati</taxon>
    </lineage>
</organism>
<feature type="transmembrane region" description="Helical" evidence="6">
    <location>
        <begin position="363"/>
        <end position="382"/>
    </location>
</feature>
<evidence type="ECO:0000256" key="5">
    <source>
        <dbReference type="SAM" id="MobiDB-lite"/>
    </source>
</evidence>
<sequence>MSDTGSGDLQLKNGFQHLESSESGPPVQLEGAVPSSSMEPSSTSRQAVDWPQWKKNATILMVSFHSMISVFMAAGVVPAVSSMAESYGVSLADASYLVSIQIVLLGIAPIFWIVITERYGRHYILIFSVLASMVCNIGGARCESYASQMITRVLTAAFISPPIGIGSGVVAELSTPDEYARKVGWWVLMTILGTPAGPFIMGFVVQHIRVEFIFWIFAIINFLQAVAYICLGGETLLRVMEPENDAAEEKISIFRGLLPKRLDARPIRMSDFVSPFRLAKNPRILVAALATAITFCYANIVFVVEMPLTFGEKFHLDAQQTGLQFIPIIIGCVIGEQVGGPMSDYFMKVCRKRKGRVCPADRLWLTYIGFLTIIAGQLVWGFQLERAKTWNVTPCVGIAIASFGNQIQSTILTAYAIDTSPSGSASIGVLFNVIRLLYGFTGTAGLMSGIVVLGGIIPILIVQVTSPRE</sequence>
<dbReference type="RefSeq" id="XP_025560435.1">
    <property type="nucleotide sequence ID" value="XM_025711599.1"/>
</dbReference>
<dbReference type="GO" id="GO:0022857">
    <property type="term" value="F:transmembrane transporter activity"/>
    <property type="evidence" value="ECO:0007669"/>
    <property type="project" value="InterPro"/>
</dbReference>
<dbReference type="Proteomes" id="UP000248405">
    <property type="component" value="Unassembled WGS sequence"/>
</dbReference>
<keyword evidence="2 6" id="KW-0812">Transmembrane</keyword>
<dbReference type="Gene3D" id="1.20.1250.20">
    <property type="entry name" value="MFS general substrate transporter like domains"/>
    <property type="match status" value="1"/>
</dbReference>
<feature type="transmembrane region" description="Helical" evidence="6">
    <location>
        <begin position="212"/>
        <end position="231"/>
    </location>
</feature>
<protein>
    <submittedName>
        <fullName evidence="8">MFS transporter</fullName>
    </submittedName>
</protein>
<evidence type="ECO:0000256" key="1">
    <source>
        <dbReference type="ARBA" id="ARBA00004141"/>
    </source>
</evidence>
<evidence type="ECO:0000256" key="6">
    <source>
        <dbReference type="SAM" id="Phobius"/>
    </source>
</evidence>
<proteinExistence type="predicted"/>
<evidence type="ECO:0000256" key="3">
    <source>
        <dbReference type="ARBA" id="ARBA00022989"/>
    </source>
</evidence>
<dbReference type="PANTHER" id="PTHR23502:SF2">
    <property type="entry name" value="TRANSPORTER, PUTATIVE (AFU_ORTHOLOGUE AFUA_2G08910)-RELATED"/>
    <property type="match status" value="1"/>
</dbReference>
<accession>A0A319B482</accession>
<keyword evidence="9" id="KW-1185">Reference proteome</keyword>
<comment type="subcellular location">
    <subcellularLocation>
        <location evidence="1">Membrane</location>
        <topology evidence="1">Multi-pass membrane protein</topology>
    </subcellularLocation>
</comment>
<reference evidence="8" key="1">
    <citation type="submission" date="2016-12" db="EMBL/GenBank/DDBJ databases">
        <title>The genomes of Aspergillus section Nigri reveals drivers in fungal speciation.</title>
        <authorList>
            <consortium name="DOE Joint Genome Institute"/>
            <person name="Vesth T.C."/>
            <person name="Nybo J."/>
            <person name="Theobald S."/>
            <person name="Brandl J."/>
            <person name="Frisvad J.C."/>
            <person name="Nielsen K.F."/>
            <person name="Lyhne E.K."/>
            <person name="Kogle M.E."/>
            <person name="Kuo A."/>
            <person name="Riley R."/>
            <person name="Clum A."/>
            <person name="Nolan M."/>
            <person name="Lipzen A."/>
            <person name="Salamov A."/>
            <person name="Henrissat B."/>
            <person name="Wiebenga A."/>
            <person name="De Vries R.P."/>
            <person name="Grigoriev I.V."/>
            <person name="Mortensen U.H."/>
            <person name="Andersen M.R."/>
            <person name="Baker S.E."/>
        </authorList>
    </citation>
    <scope>NUCLEOTIDE SEQUENCE [LARGE SCALE GENOMIC DNA]</scope>
    <source>
        <strain evidence="8">CBS 113365</strain>
    </source>
</reference>
<dbReference type="PROSITE" id="PS50850">
    <property type="entry name" value="MFS"/>
    <property type="match status" value="1"/>
</dbReference>
<feature type="compositionally biased region" description="Low complexity" evidence="5">
    <location>
        <begin position="35"/>
        <end position="44"/>
    </location>
</feature>
<evidence type="ECO:0000313" key="9">
    <source>
        <dbReference type="Proteomes" id="UP000248405"/>
    </source>
</evidence>
<feature type="transmembrane region" description="Helical" evidence="6">
    <location>
        <begin position="153"/>
        <end position="171"/>
    </location>
</feature>
<name>A0A319B482_ASPVC</name>
<dbReference type="OrthoDB" id="268400at2759"/>
<feature type="transmembrane region" description="Helical" evidence="6">
    <location>
        <begin position="183"/>
        <end position="206"/>
    </location>
</feature>
<evidence type="ECO:0000259" key="7">
    <source>
        <dbReference type="PROSITE" id="PS50850"/>
    </source>
</evidence>
<feature type="transmembrane region" description="Helical" evidence="6">
    <location>
        <begin position="122"/>
        <end position="141"/>
    </location>
</feature>
<dbReference type="PANTHER" id="PTHR23502">
    <property type="entry name" value="MAJOR FACILITATOR SUPERFAMILY"/>
    <property type="match status" value="1"/>
</dbReference>
<dbReference type="InterPro" id="IPR036259">
    <property type="entry name" value="MFS_trans_sf"/>
</dbReference>
<dbReference type="AlphaFoldDB" id="A0A319B482"/>